<feature type="region of interest" description="Disordered" evidence="1">
    <location>
        <begin position="1"/>
        <end position="24"/>
    </location>
</feature>
<keyword evidence="6" id="KW-1185">Reference proteome</keyword>
<feature type="region of interest" description="Disordered" evidence="1">
    <location>
        <begin position="44"/>
        <end position="82"/>
    </location>
</feature>
<reference evidence="4" key="2">
    <citation type="submission" date="2022-10" db="EMBL/GenBank/DDBJ databases">
        <title>The complete genomes of actinobacterial strains from the NBC collection.</title>
        <authorList>
            <person name="Joergensen T.S."/>
            <person name="Alvarez Arevalo M."/>
            <person name="Sterndorff E.B."/>
            <person name="Faurdal D."/>
            <person name="Vuksanovic O."/>
            <person name="Mourched A.-S."/>
            <person name="Charusanti P."/>
            <person name="Shaw S."/>
            <person name="Blin K."/>
            <person name="Weber T."/>
        </authorList>
    </citation>
    <scope>NUCLEOTIDE SEQUENCE</scope>
    <source>
        <strain evidence="4">NBC_01256</strain>
    </source>
</reference>
<feature type="region of interest" description="Disordered" evidence="1">
    <location>
        <begin position="99"/>
        <end position="136"/>
    </location>
</feature>
<name>A0A640S507_9ACTN</name>
<organism evidence="3 5">
    <name type="scientific">Streptomyces caniferus</name>
    <dbReference type="NCBI Taxonomy" id="285557"/>
    <lineage>
        <taxon>Bacteria</taxon>
        <taxon>Bacillati</taxon>
        <taxon>Actinomycetota</taxon>
        <taxon>Actinomycetes</taxon>
        <taxon>Kitasatosporales</taxon>
        <taxon>Streptomycetaceae</taxon>
        <taxon>Streptomyces</taxon>
    </lineage>
</organism>
<feature type="compositionally biased region" description="Polar residues" evidence="1">
    <location>
        <begin position="1"/>
        <end position="10"/>
    </location>
</feature>
<feature type="compositionally biased region" description="Basic and acidic residues" evidence="1">
    <location>
        <begin position="68"/>
        <end position="82"/>
    </location>
</feature>
<dbReference type="Proteomes" id="UP001432292">
    <property type="component" value="Chromosome"/>
</dbReference>
<dbReference type="PANTHER" id="PTHR31157:SF1">
    <property type="entry name" value="SCP DOMAIN-CONTAINING PROTEIN"/>
    <property type="match status" value="1"/>
</dbReference>
<dbReference type="EMBL" id="CP108473">
    <property type="protein sequence ID" value="WUS21132.1"/>
    <property type="molecule type" value="Genomic_DNA"/>
</dbReference>
<feature type="compositionally biased region" description="Basic and acidic residues" evidence="1">
    <location>
        <begin position="99"/>
        <end position="124"/>
    </location>
</feature>
<dbReference type="Proteomes" id="UP000435837">
    <property type="component" value="Unassembled WGS sequence"/>
</dbReference>
<dbReference type="Pfam" id="PF00188">
    <property type="entry name" value="CAP"/>
    <property type="match status" value="1"/>
</dbReference>
<evidence type="ECO:0000313" key="5">
    <source>
        <dbReference type="Proteomes" id="UP000435837"/>
    </source>
</evidence>
<dbReference type="RefSeq" id="WP_159472685.1">
    <property type="nucleotide sequence ID" value="NZ_BAAATH010000004.1"/>
</dbReference>
<reference evidence="3 5" key="1">
    <citation type="submission" date="2019-12" db="EMBL/GenBank/DDBJ databases">
        <title>Whole genome shotgun sequence of Streptomyces caniferus NBRC 15389.</title>
        <authorList>
            <person name="Ichikawa N."/>
            <person name="Kimura A."/>
            <person name="Kitahashi Y."/>
            <person name="Komaki H."/>
            <person name="Tamura T."/>
        </authorList>
    </citation>
    <scope>NUCLEOTIDE SEQUENCE [LARGE SCALE GENOMIC DNA]</scope>
    <source>
        <strain evidence="3 5">NBRC 15389</strain>
    </source>
</reference>
<feature type="compositionally biased region" description="Low complexity" evidence="1">
    <location>
        <begin position="15"/>
        <end position="24"/>
    </location>
</feature>
<evidence type="ECO:0000313" key="6">
    <source>
        <dbReference type="Proteomes" id="UP001432292"/>
    </source>
</evidence>
<evidence type="ECO:0000259" key="2">
    <source>
        <dbReference type="Pfam" id="PF00188"/>
    </source>
</evidence>
<dbReference type="OrthoDB" id="68195at2"/>
<gene>
    <name evidence="4" type="ORF">OG727_01820</name>
    <name evidence="3" type="ORF">Scani_21420</name>
</gene>
<dbReference type="InterPro" id="IPR014044">
    <property type="entry name" value="CAP_dom"/>
</dbReference>
<feature type="domain" description="SCP" evidence="2">
    <location>
        <begin position="85"/>
        <end position="175"/>
    </location>
</feature>
<proteinExistence type="predicted"/>
<dbReference type="CDD" id="cd05379">
    <property type="entry name" value="CAP_bacterial"/>
    <property type="match status" value="1"/>
</dbReference>
<dbReference type="EMBL" id="BLIN01000003">
    <property type="protein sequence ID" value="GFE05874.1"/>
    <property type="molecule type" value="Genomic_DNA"/>
</dbReference>
<evidence type="ECO:0000313" key="3">
    <source>
        <dbReference type="EMBL" id="GFE05874.1"/>
    </source>
</evidence>
<dbReference type="InterPro" id="IPR035940">
    <property type="entry name" value="CAP_sf"/>
</dbReference>
<sequence>MNAKYSSTPARDSRGAPPQRVRRVPPSIVVSAGALIGALAVLSSQNDAKASEYPDTPAPTRASADEQPTARHDAPRADRYEAEALRLVNEARAEHGCEPLRRDARLTETARRHSQDMADRHSSADRAPNGAEPEDAFRAWRDNPEDRTEMLSCSSHTTGVGVAFDGKLRPYWTQELGRK</sequence>
<dbReference type="PANTHER" id="PTHR31157">
    <property type="entry name" value="SCP DOMAIN-CONTAINING PROTEIN"/>
    <property type="match status" value="1"/>
</dbReference>
<dbReference type="SUPFAM" id="SSF55797">
    <property type="entry name" value="PR-1-like"/>
    <property type="match status" value="1"/>
</dbReference>
<protein>
    <submittedName>
        <fullName evidence="4">CAP domain-containing protein</fullName>
    </submittedName>
</protein>
<evidence type="ECO:0000256" key="1">
    <source>
        <dbReference type="SAM" id="MobiDB-lite"/>
    </source>
</evidence>
<dbReference type="AlphaFoldDB" id="A0A640S507"/>
<dbReference type="Gene3D" id="3.40.33.10">
    <property type="entry name" value="CAP"/>
    <property type="match status" value="2"/>
</dbReference>
<accession>A0A640S507</accession>
<evidence type="ECO:0000313" key="4">
    <source>
        <dbReference type="EMBL" id="WUS21132.1"/>
    </source>
</evidence>